<evidence type="ECO:0000256" key="1">
    <source>
        <dbReference type="ARBA" id="ARBA00022596"/>
    </source>
</evidence>
<dbReference type="Gene3D" id="3.10.20.300">
    <property type="entry name" value="mk0293 like domain"/>
    <property type="match status" value="1"/>
</dbReference>
<dbReference type="Gene3D" id="3.30.70.1380">
    <property type="entry name" value="Transcriptional regulatory protein pf0864 domain like"/>
    <property type="match status" value="1"/>
</dbReference>
<dbReference type="AlphaFoldDB" id="A0A644T0Q7"/>
<dbReference type="Pfam" id="PF01969">
    <property type="entry name" value="Ni_insertion"/>
    <property type="match status" value="1"/>
</dbReference>
<protein>
    <submittedName>
        <fullName evidence="2">Pyridinium-3,5-bisthiocarboxylic acid mononucleotide nickel insertion protein</fullName>
    </submittedName>
</protein>
<dbReference type="NCBIfam" id="TIGR00299">
    <property type="entry name" value="nickel pincer cofactor biosynthesis protein LarC"/>
    <property type="match status" value="1"/>
</dbReference>
<dbReference type="InterPro" id="IPR002822">
    <property type="entry name" value="Ni_insertion"/>
</dbReference>
<dbReference type="HAMAP" id="MF_01074">
    <property type="entry name" value="LarC"/>
    <property type="match status" value="1"/>
</dbReference>
<evidence type="ECO:0000313" key="2">
    <source>
        <dbReference type="EMBL" id="MPL60446.1"/>
    </source>
</evidence>
<dbReference type="PANTHER" id="PTHR36566">
    <property type="entry name" value="NICKEL INSERTION PROTEIN-RELATED"/>
    <property type="match status" value="1"/>
</dbReference>
<keyword evidence="1" id="KW-0533">Nickel</keyword>
<dbReference type="EMBL" id="VSSQ01000012">
    <property type="protein sequence ID" value="MPL60446.1"/>
    <property type="molecule type" value="Genomic_DNA"/>
</dbReference>
<sequence length="403" mass="44500">MKVIYLDCFSGISGNMLLGAFIDAGVPEEKLRAVIAKLHIDGYHLSIERVVKTGLSAIHLDVHLEHHHDHAHDNSHGHHHHKHRHLPDIIEIIDCSSLNETVKEASKKVFLRLAQAEAKVHGTTIDQVHFHEVGAVDTIIDIVGTVWCLNYLEIEAIYTSKINTGFGFVQCSHGIMPIPAPATAELLTGIPHYAGNIERELVTPTGAAIIAALGTGYGKMPSGFISHKIAYGAGTWNLEIPNVVRLHIGEITEATENDEILVLEANIDDLSPQIYEYAMDKLFEIGALDVWLTPIIMKKSRPATLVSVLVTGQDLDKATDILFSETSTIGVRYYPVKRKIAQRGFATVHSPWGNAKVKISTYNGKICHVSPEYEDCRHLAKENNVPLKKIQQTVLEASINKLK</sequence>
<gene>
    <name evidence="2" type="primary">larC_3</name>
    <name evidence="2" type="ORF">SDC9_06007</name>
</gene>
<comment type="caution">
    <text evidence="2">The sequence shown here is derived from an EMBL/GenBank/DDBJ whole genome shotgun (WGS) entry which is preliminary data.</text>
</comment>
<reference evidence="2" key="1">
    <citation type="submission" date="2019-08" db="EMBL/GenBank/DDBJ databases">
        <authorList>
            <person name="Kucharzyk K."/>
            <person name="Murdoch R.W."/>
            <person name="Higgins S."/>
            <person name="Loffler F."/>
        </authorList>
    </citation>
    <scope>NUCLEOTIDE SEQUENCE</scope>
</reference>
<proteinExistence type="inferred from homology"/>
<name>A0A644T0Q7_9ZZZZ</name>
<organism evidence="2">
    <name type="scientific">bioreactor metagenome</name>
    <dbReference type="NCBI Taxonomy" id="1076179"/>
    <lineage>
        <taxon>unclassified sequences</taxon>
        <taxon>metagenomes</taxon>
        <taxon>ecological metagenomes</taxon>
    </lineage>
</organism>
<accession>A0A644T0Q7</accession>
<dbReference type="PANTHER" id="PTHR36566:SF1">
    <property type="entry name" value="PYRIDINIUM-3,5-BISTHIOCARBOXYLIC ACID MONONUCLEOTIDE NICKEL INSERTION PROTEIN"/>
    <property type="match status" value="1"/>
</dbReference>